<evidence type="ECO:0000313" key="1">
    <source>
        <dbReference type="EMBL" id="MBE9068373.1"/>
    </source>
</evidence>
<dbReference type="Proteomes" id="UP000615026">
    <property type="component" value="Unassembled WGS sequence"/>
</dbReference>
<dbReference type="RefSeq" id="WP_193994319.1">
    <property type="nucleotide sequence ID" value="NZ_JADEXP010000163.1"/>
</dbReference>
<comment type="caution">
    <text evidence="1">The sequence shown here is derived from an EMBL/GenBank/DDBJ whole genome shotgun (WGS) entry which is preliminary data.</text>
</comment>
<accession>A0A928ZVV4</accession>
<reference evidence="1" key="1">
    <citation type="submission" date="2020-10" db="EMBL/GenBank/DDBJ databases">
        <authorList>
            <person name="Castelo-Branco R."/>
            <person name="Eusebio N."/>
            <person name="Adriana R."/>
            <person name="Vieira A."/>
            <person name="Brugerolle De Fraissinette N."/>
            <person name="Rezende De Castro R."/>
            <person name="Schneider M.P."/>
            <person name="Vasconcelos V."/>
            <person name="Leao P.N."/>
        </authorList>
    </citation>
    <scope>NUCLEOTIDE SEQUENCE</scope>
    <source>
        <strain evidence="1">LEGE 11479</strain>
    </source>
</reference>
<name>A0A928ZVV4_LEPEC</name>
<organism evidence="1 2">
    <name type="scientific">Leptolyngbya cf. ectocarpi LEGE 11479</name>
    <dbReference type="NCBI Taxonomy" id="1828722"/>
    <lineage>
        <taxon>Bacteria</taxon>
        <taxon>Bacillati</taxon>
        <taxon>Cyanobacteriota</taxon>
        <taxon>Cyanophyceae</taxon>
        <taxon>Leptolyngbyales</taxon>
        <taxon>Leptolyngbyaceae</taxon>
        <taxon>Leptolyngbya group</taxon>
        <taxon>Leptolyngbya</taxon>
    </lineage>
</organism>
<dbReference type="AlphaFoldDB" id="A0A928ZVV4"/>
<gene>
    <name evidence="1" type="ORF">IQ260_17110</name>
</gene>
<sequence length="72" mass="7854">MPLTQVHTADWTNAVAPHWSKAIMPPLSLKLIRNIIKAGVINVIQGALTSNLMAKGYRQGLIQYGLLCALKT</sequence>
<keyword evidence="2" id="KW-1185">Reference proteome</keyword>
<dbReference type="EMBL" id="JADEXP010000163">
    <property type="protein sequence ID" value="MBE9068373.1"/>
    <property type="molecule type" value="Genomic_DNA"/>
</dbReference>
<evidence type="ECO:0000313" key="2">
    <source>
        <dbReference type="Proteomes" id="UP000615026"/>
    </source>
</evidence>
<proteinExistence type="predicted"/>
<protein>
    <submittedName>
        <fullName evidence="1">Uncharacterized protein</fullName>
    </submittedName>
</protein>